<dbReference type="GO" id="GO:0003677">
    <property type="term" value="F:DNA binding"/>
    <property type="evidence" value="ECO:0007669"/>
    <property type="project" value="UniProtKB-KW"/>
</dbReference>
<keyword evidence="2" id="KW-0229">DNA integration</keyword>
<dbReference type="InterPro" id="IPR002104">
    <property type="entry name" value="Integrase_catalytic"/>
</dbReference>
<evidence type="ECO:0000259" key="5">
    <source>
        <dbReference type="PROSITE" id="PS51898"/>
    </source>
</evidence>
<dbReference type="PANTHER" id="PTHR30349">
    <property type="entry name" value="PHAGE INTEGRASE-RELATED"/>
    <property type="match status" value="1"/>
</dbReference>
<dbReference type="Gene3D" id="1.10.443.10">
    <property type="entry name" value="Intergrase catalytic core"/>
    <property type="match status" value="1"/>
</dbReference>
<evidence type="ECO:0000256" key="1">
    <source>
        <dbReference type="ARBA" id="ARBA00008857"/>
    </source>
</evidence>
<dbReference type="GO" id="GO:0015074">
    <property type="term" value="P:DNA integration"/>
    <property type="evidence" value="ECO:0007669"/>
    <property type="project" value="UniProtKB-KW"/>
</dbReference>
<dbReference type="AlphaFoldDB" id="A0AAV3M381"/>
<feature type="domain" description="Tyr recombinase" evidence="5">
    <location>
        <begin position="157"/>
        <end position="325"/>
    </location>
</feature>
<comment type="caution">
    <text evidence="6">The sequence shown here is derived from an EMBL/GenBank/DDBJ whole genome shotgun (WGS) entry which is preliminary data.</text>
</comment>
<dbReference type="InterPro" id="IPR050090">
    <property type="entry name" value="Tyrosine_recombinase_XerCD"/>
</dbReference>
<evidence type="ECO:0000313" key="6">
    <source>
        <dbReference type="EMBL" id="EUD10179.1"/>
    </source>
</evidence>
<gene>
    <name evidence="6" type="ORF">HMPREF1563_3171</name>
</gene>
<accession>A0AAV3M381</accession>
<keyword evidence="4" id="KW-0233">DNA recombination</keyword>
<protein>
    <submittedName>
        <fullName evidence="6">Prophage DLP12 integrase</fullName>
    </submittedName>
</protein>
<organism evidence="6 7">
    <name type="scientific">Providencia alcalifaciens 205/92</name>
    <dbReference type="NCBI Taxonomy" id="1256988"/>
    <lineage>
        <taxon>Bacteria</taxon>
        <taxon>Pseudomonadati</taxon>
        <taxon>Pseudomonadota</taxon>
        <taxon>Gammaproteobacteria</taxon>
        <taxon>Enterobacterales</taxon>
        <taxon>Morganellaceae</taxon>
        <taxon>Providencia</taxon>
    </lineage>
</organism>
<reference evidence="6 7" key="1">
    <citation type="submission" date="2014-01" db="EMBL/GenBank/DDBJ databases">
        <authorList>
            <person name="Durkin A.S."/>
            <person name="McCorrison J."/>
            <person name="Torralba M."/>
            <person name="Gillis M."/>
            <person name="Haft D.H."/>
            <person name="Methe B."/>
            <person name="Sutton G."/>
            <person name="Nelson K.E."/>
        </authorList>
    </citation>
    <scope>NUCLEOTIDE SEQUENCE [LARGE SCALE GENOMIC DNA]</scope>
    <source>
        <strain evidence="6 7">205/92</strain>
    </source>
</reference>
<dbReference type="PROSITE" id="PS51898">
    <property type="entry name" value="TYR_RECOMBINASE"/>
    <property type="match status" value="1"/>
</dbReference>
<dbReference type="SUPFAM" id="SSF56349">
    <property type="entry name" value="DNA breaking-rejoining enzymes"/>
    <property type="match status" value="1"/>
</dbReference>
<dbReference type="InterPro" id="IPR011010">
    <property type="entry name" value="DNA_brk_join_enz"/>
</dbReference>
<dbReference type="RefSeq" id="WP_036963037.1">
    <property type="nucleotide sequence ID" value="NZ_JALD01000055.1"/>
</dbReference>
<evidence type="ECO:0000256" key="3">
    <source>
        <dbReference type="ARBA" id="ARBA00023125"/>
    </source>
</evidence>
<evidence type="ECO:0000313" key="7">
    <source>
        <dbReference type="Proteomes" id="UP000022311"/>
    </source>
</evidence>
<dbReference type="InterPro" id="IPR010998">
    <property type="entry name" value="Integrase_recombinase_N"/>
</dbReference>
<dbReference type="EMBL" id="JALD01000055">
    <property type="protein sequence ID" value="EUD10179.1"/>
    <property type="molecule type" value="Genomic_DNA"/>
</dbReference>
<dbReference type="Gene3D" id="1.10.150.130">
    <property type="match status" value="1"/>
</dbReference>
<sequence>MPIYKRGKFYWIDISTPDGKRIRRSTKISDKLKAQEYYDKVKHEQWAIERLDKKPDRFTDDLLMLGIKDADGQSSYSNKKIYAKYFRAVFANRNIATITGSEILDKLPTHNNVTGKRLSNATINRYRAFIIRCFSLAHKMGWIDKCPYVARLREPKVRVRWIEKDTANELIKNLRLDWMKKIVSFALLTGMRKGEIFSLTWNNINLRRRVASITADNAKSGRGRAIPLNDDAISILMNIEKNSKYVFSVDGSKINQISRTDFANAVKLTGLDDFRFHDLRHTWASWHIQNGTPLMILKEMGGWETLEMVNKYAHLSGEHLAKYSNTVTFLTQKNIESSYPPKLTVISS</sequence>
<dbReference type="Pfam" id="PF00589">
    <property type="entry name" value="Phage_integrase"/>
    <property type="match status" value="1"/>
</dbReference>
<dbReference type="PANTHER" id="PTHR30349:SF64">
    <property type="entry name" value="PROPHAGE INTEGRASE INTD-RELATED"/>
    <property type="match status" value="1"/>
</dbReference>
<name>A0AAV3M381_9GAMM</name>
<dbReference type="GO" id="GO:0006310">
    <property type="term" value="P:DNA recombination"/>
    <property type="evidence" value="ECO:0007669"/>
    <property type="project" value="UniProtKB-KW"/>
</dbReference>
<proteinExistence type="inferred from homology"/>
<dbReference type="Proteomes" id="UP000022311">
    <property type="component" value="Unassembled WGS sequence"/>
</dbReference>
<evidence type="ECO:0000256" key="4">
    <source>
        <dbReference type="ARBA" id="ARBA00023172"/>
    </source>
</evidence>
<comment type="similarity">
    <text evidence="1">Belongs to the 'phage' integrase family.</text>
</comment>
<dbReference type="InterPro" id="IPR013762">
    <property type="entry name" value="Integrase-like_cat_sf"/>
</dbReference>
<evidence type="ECO:0000256" key="2">
    <source>
        <dbReference type="ARBA" id="ARBA00022908"/>
    </source>
</evidence>
<keyword evidence="3" id="KW-0238">DNA-binding</keyword>
<dbReference type="CDD" id="cd00796">
    <property type="entry name" value="INT_Rci_Hp1_C"/>
    <property type="match status" value="1"/>
</dbReference>